<feature type="compositionally biased region" description="Basic and acidic residues" evidence="1">
    <location>
        <begin position="200"/>
        <end position="210"/>
    </location>
</feature>
<reference evidence="3" key="1">
    <citation type="submission" date="2020-12" db="UniProtKB">
        <authorList>
            <consortium name="WormBaseParasite"/>
        </authorList>
    </citation>
    <scope>IDENTIFICATION</scope>
    <source>
        <strain evidence="3">MHco3</strain>
    </source>
</reference>
<feature type="region of interest" description="Disordered" evidence="1">
    <location>
        <begin position="392"/>
        <end position="435"/>
    </location>
</feature>
<dbReference type="WBParaSite" id="HCON_00090760-00001">
    <property type="protein sequence ID" value="HCON_00090760-00001"/>
    <property type="gene ID" value="HCON_00090760"/>
</dbReference>
<organism evidence="2 3">
    <name type="scientific">Haemonchus contortus</name>
    <name type="common">Barber pole worm</name>
    <dbReference type="NCBI Taxonomy" id="6289"/>
    <lineage>
        <taxon>Eukaryota</taxon>
        <taxon>Metazoa</taxon>
        <taxon>Ecdysozoa</taxon>
        <taxon>Nematoda</taxon>
        <taxon>Chromadorea</taxon>
        <taxon>Rhabditida</taxon>
        <taxon>Rhabditina</taxon>
        <taxon>Rhabditomorpha</taxon>
        <taxon>Strongyloidea</taxon>
        <taxon>Trichostrongylidae</taxon>
        <taxon>Haemonchus</taxon>
    </lineage>
</organism>
<dbReference type="OMA" id="FAHAPEI"/>
<accession>A0A7I5E9R2</accession>
<proteinExistence type="predicted"/>
<dbReference type="AlphaFoldDB" id="A0A7I5E9R2"/>
<name>A0A7I5E9R2_HAECO</name>
<dbReference type="Proteomes" id="UP000025227">
    <property type="component" value="Unplaced"/>
</dbReference>
<feature type="compositionally biased region" description="Polar residues" evidence="1">
    <location>
        <begin position="401"/>
        <end position="413"/>
    </location>
</feature>
<evidence type="ECO:0000313" key="3">
    <source>
        <dbReference type="WBParaSite" id="HCON_00090760-00001"/>
    </source>
</evidence>
<protein>
    <submittedName>
        <fullName evidence="3">CaM_binding domain-containing protein</fullName>
    </submittedName>
</protein>
<feature type="compositionally biased region" description="Basic and acidic residues" evidence="1">
    <location>
        <begin position="257"/>
        <end position="269"/>
    </location>
</feature>
<feature type="region of interest" description="Disordered" evidence="1">
    <location>
        <begin position="63"/>
        <end position="97"/>
    </location>
</feature>
<dbReference type="OrthoDB" id="5869075at2759"/>
<feature type="compositionally biased region" description="Polar residues" evidence="1">
    <location>
        <begin position="72"/>
        <end position="82"/>
    </location>
</feature>
<keyword evidence="2" id="KW-1185">Reference proteome</keyword>
<evidence type="ECO:0000256" key="1">
    <source>
        <dbReference type="SAM" id="MobiDB-lite"/>
    </source>
</evidence>
<feature type="compositionally biased region" description="Basic and acidic residues" evidence="1">
    <location>
        <begin position="166"/>
        <end position="176"/>
    </location>
</feature>
<evidence type="ECO:0000313" key="2">
    <source>
        <dbReference type="Proteomes" id="UP000025227"/>
    </source>
</evidence>
<sequence length="435" mass="47690">MASSRGRERLKERQTNAKYFVFGSSTPRDLSYMNKIPPKFRSYDAKVRAHREGPGLKEYMEKARSLTRDSNKSTSGHLNTFKRSSESRNWAFGSSTPRDLAHMTAISSAQRVYDAKSPKKSVTSPEFVATPVHKRSTTAPQPIQRPTAPTPPKRVDDDAASEPDFVQDRVEFIADLRKKKQAVKNQQQNQSHKASPVKSPQKEIKEEKKMNGKVVSNEESPKNAVPSKTKTEQPPKFSHASELASEVHSTERVPQNLHEEESATAREHTVRGLKDQIVVSELTEAVPAKEIVIDKDGAEDIGKLVEQKSNEILKKVENVSAEVAKDLKDFAKDTKASAEASIMPKVETISAKVTEGLEKAFDSVDEVLKKTDEATTEAAELASRLGSAITGAIAETTATTPSPTKESATQSPAVGSPIEPPHQQIIVGETTATKT</sequence>
<feature type="region of interest" description="Disordered" evidence="1">
    <location>
        <begin position="110"/>
        <end position="269"/>
    </location>
</feature>